<name>A0A927IFI0_9ACTN</name>
<dbReference type="PROSITE" id="PS50075">
    <property type="entry name" value="CARRIER"/>
    <property type="match status" value="1"/>
</dbReference>
<feature type="domain" description="Carrier" evidence="1">
    <location>
        <begin position="17"/>
        <end position="94"/>
    </location>
</feature>
<dbReference type="Gene3D" id="1.10.1200.10">
    <property type="entry name" value="ACP-like"/>
    <property type="match status" value="1"/>
</dbReference>
<organism evidence="2 3">
    <name type="scientific">Streptomyces chumphonensis</name>
    <dbReference type="NCBI Taxonomy" id="1214925"/>
    <lineage>
        <taxon>Bacteria</taxon>
        <taxon>Bacillati</taxon>
        <taxon>Actinomycetota</taxon>
        <taxon>Actinomycetes</taxon>
        <taxon>Kitasatosporales</taxon>
        <taxon>Streptomycetaceae</taxon>
        <taxon>Streptomyces</taxon>
    </lineage>
</organism>
<dbReference type="AlphaFoldDB" id="A0A927IFI0"/>
<dbReference type="Pfam" id="PF00550">
    <property type="entry name" value="PP-binding"/>
    <property type="match status" value="1"/>
</dbReference>
<sequence>MDVQQTPPAQESARHPVTEEAVLEWLVARVAHLLDVPAEQVPVDRHLDELDIDSVDAVVLAGELEAWLGQELGREMLRHRAGLAELGAYLARRYALAPYGVAL</sequence>
<protein>
    <submittedName>
        <fullName evidence="2">Acyl carrier protein</fullName>
    </submittedName>
</protein>
<reference evidence="2" key="1">
    <citation type="submission" date="2020-09" db="EMBL/GenBank/DDBJ databases">
        <title>Secondary metabolite and genome analysis of marine Streptomyces chumphonensis KK1-2T.</title>
        <authorList>
            <person name="Phongsopitanun W."/>
            <person name="Kanchanasin P."/>
            <person name="Pittayakhajonwut P."/>
            <person name="Suwanborirux K."/>
            <person name="Tanasupawat S."/>
        </authorList>
    </citation>
    <scope>NUCLEOTIDE SEQUENCE</scope>
    <source>
        <strain evidence="2">KK1-2</strain>
    </source>
</reference>
<evidence type="ECO:0000313" key="2">
    <source>
        <dbReference type="EMBL" id="MBD3934799.1"/>
    </source>
</evidence>
<dbReference type="SUPFAM" id="SSF47336">
    <property type="entry name" value="ACP-like"/>
    <property type="match status" value="1"/>
</dbReference>
<dbReference type="InterPro" id="IPR009081">
    <property type="entry name" value="PP-bd_ACP"/>
</dbReference>
<evidence type="ECO:0000313" key="3">
    <source>
        <dbReference type="Proteomes" id="UP000632289"/>
    </source>
</evidence>
<comment type="caution">
    <text evidence="2">The sequence shown here is derived from an EMBL/GenBank/DDBJ whole genome shotgun (WGS) entry which is preliminary data.</text>
</comment>
<dbReference type="Proteomes" id="UP000632289">
    <property type="component" value="Unassembled WGS sequence"/>
</dbReference>
<dbReference type="InterPro" id="IPR036736">
    <property type="entry name" value="ACP-like_sf"/>
</dbReference>
<keyword evidence="3" id="KW-1185">Reference proteome</keyword>
<dbReference type="RefSeq" id="WP_191212096.1">
    <property type="nucleotide sequence ID" value="NZ_BAABKL010000001.1"/>
</dbReference>
<evidence type="ECO:0000259" key="1">
    <source>
        <dbReference type="PROSITE" id="PS50075"/>
    </source>
</evidence>
<proteinExistence type="predicted"/>
<accession>A0A927IFI0</accession>
<dbReference type="EMBL" id="JACXYU010000020">
    <property type="protein sequence ID" value="MBD3934799.1"/>
    <property type="molecule type" value="Genomic_DNA"/>
</dbReference>
<gene>
    <name evidence="2" type="ORF">IF129_24950</name>
</gene>